<feature type="compositionally biased region" description="Low complexity" evidence="8">
    <location>
        <begin position="188"/>
        <end position="197"/>
    </location>
</feature>
<evidence type="ECO:0000313" key="10">
    <source>
        <dbReference type="EMBL" id="RHD56008.1"/>
    </source>
</evidence>
<evidence type="ECO:0000256" key="6">
    <source>
        <dbReference type="ARBA" id="ARBA00023010"/>
    </source>
</evidence>
<protein>
    <recommendedName>
        <fullName evidence="12">Sec-independent protein translocase protein TatA</fullName>
    </recommendedName>
</protein>
<evidence type="ECO:0000313" key="11">
    <source>
        <dbReference type="Proteomes" id="UP000286050"/>
    </source>
</evidence>
<sequence length="208" mass="21942">MDGARSAAWTFEETGRYPVLGIGSTELVIILVFGFLLFGPDKLPQMGRTIGRALRQFRETQEKLTAVVQTEVVDPMAAAAKAPKVAVAAKDEDADAEGSASTEEAPVRKETFAERRARLAAERAAKEAEAAADDAEDGKGAPAEDAPADDAPAAEPEPESEQVAAEAPEPEVLTTEDLYARRPRKRAAAPAAEAEAAPVEDESKGGEQ</sequence>
<evidence type="ECO:0000256" key="7">
    <source>
        <dbReference type="ARBA" id="ARBA00023136"/>
    </source>
</evidence>
<dbReference type="Pfam" id="PF02416">
    <property type="entry name" value="TatA_B_E"/>
    <property type="match status" value="1"/>
</dbReference>
<dbReference type="GO" id="GO:0015031">
    <property type="term" value="P:protein transport"/>
    <property type="evidence" value="ECO:0007669"/>
    <property type="project" value="UniProtKB-KW"/>
</dbReference>
<feature type="compositionally biased region" description="Basic and acidic residues" evidence="8">
    <location>
        <begin position="119"/>
        <end position="129"/>
    </location>
</feature>
<gene>
    <name evidence="10" type="ORF">DW787_04810</name>
</gene>
<evidence type="ECO:0000256" key="3">
    <source>
        <dbReference type="ARBA" id="ARBA00022692"/>
    </source>
</evidence>
<dbReference type="InterPro" id="IPR003369">
    <property type="entry name" value="TatA/B/E"/>
</dbReference>
<evidence type="ECO:0000256" key="9">
    <source>
        <dbReference type="SAM" id="Phobius"/>
    </source>
</evidence>
<comment type="caution">
    <text evidence="10">The sequence shown here is derived from an EMBL/GenBank/DDBJ whole genome shotgun (WGS) entry which is preliminary data.</text>
</comment>
<feature type="transmembrane region" description="Helical" evidence="9">
    <location>
        <begin position="20"/>
        <end position="38"/>
    </location>
</feature>
<evidence type="ECO:0000256" key="2">
    <source>
        <dbReference type="ARBA" id="ARBA00022448"/>
    </source>
</evidence>
<organism evidence="10 11">
    <name type="scientific">Collinsella intestinalis</name>
    <dbReference type="NCBI Taxonomy" id="147207"/>
    <lineage>
        <taxon>Bacteria</taxon>
        <taxon>Bacillati</taxon>
        <taxon>Actinomycetota</taxon>
        <taxon>Coriobacteriia</taxon>
        <taxon>Coriobacteriales</taxon>
        <taxon>Coriobacteriaceae</taxon>
        <taxon>Collinsella</taxon>
    </lineage>
</organism>
<keyword evidence="2" id="KW-0813">Transport</keyword>
<dbReference type="GO" id="GO:0016020">
    <property type="term" value="C:membrane"/>
    <property type="evidence" value="ECO:0007669"/>
    <property type="project" value="UniProtKB-ARBA"/>
</dbReference>
<feature type="compositionally biased region" description="Low complexity" evidence="8">
    <location>
        <begin position="161"/>
        <end position="171"/>
    </location>
</feature>
<feature type="region of interest" description="Disordered" evidence="8">
    <location>
        <begin position="92"/>
        <end position="111"/>
    </location>
</feature>
<keyword evidence="7 9" id="KW-0472">Membrane</keyword>
<dbReference type="Gene3D" id="1.20.5.3310">
    <property type="match status" value="1"/>
</dbReference>
<dbReference type="AlphaFoldDB" id="A0A414FWY1"/>
<evidence type="ECO:0000256" key="8">
    <source>
        <dbReference type="SAM" id="MobiDB-lite"/>
    </source>
</evidence>
<evidence type="ECO:0008006" key="12">
    <source>
        <dbReference type="Google" id="ProtNLM"/>
    </source>
</evidence>
<dbReference type="PRINTS" id="PR01506">
    <property type="entry name" value="TATBPROTEIN"/>
</dbReference>
<evidence type="ECO:0000256" key="4">
    <source>
        <dbReference type="ARBA" id="ARBA00022927"/>
    </source>
</evidence>
<evidence type="ECO:0000256" key="5">
    <source>
        <dbReference type="ARBA" id="ARBA00022989"/>
    </source>
</evidence>
<dbReference type="EMBL" id="QSJI01000003">
    <property type="protein sequence ID" value="RHD56008.1"/>
    <property type="molecule type" value="Genomic_DNA"/>
</dbReference>
<comment type="subcellular location">
    <subcellularLocation>
        <location evidence="1">Membrane</location>
        <topology evidence="1">Single-pass membrane protein</topology>
    </subcellularLocation>
</comment>
<evidence type="ECO:0000256" key="1">
    <source>
        <dbReference type="ARBA" id="ARBA00004167"/>
    </source>
</evidence>
<reference evidence="10 11" key="1">
    <citation type="submission" date="2018-08" db="EMBL/GenBank/DDBJ databases">
        <title>A genome reference for cultivated species of the human gut microbiota.</title>
        <authorList>
            <person name="Zou Y."/>
            <person name="Xue W."/>
            <person name="Luo G."/>
        </authorList>
    </citation>
    <scope>NUCLEOTIDE SEQUENCE [LARGE SCALE GENOMIC DNA]</scope>
    <source>
        <strain evidence="10 11">AM30-5LB</strain>
    </source>
</reference>
<accession>A0A414FWY1</accession>
<keyword evidence="5 9" id="KW-1133">Transmembrane helix</keyword>
<feature type="compositionally biased region" description="Low complexity" evidence="8">
    <location>
        <begin position="140"/>
        <end position="154"/>
    </location>
</feature>
<name>A0A414FWY1_9ACTN</name>
<keyword evidence="3 9" id="KW-0812">Transmembrane</keyword>
<keyword evidence="4" id="KW-0653">Protein transport</keyword>
<feature type="region of interest" description="Disordered" evidence="8">
    <location>
        <begin position="119"/>
        <end position="208"/>
    </location>
</feature>
<dbReference type="Proteomes" id="UP000286050">
    <property type="component" value="Unassembled WGS sequence"/>
</dbReference>
<proteinExistence type="predicted"/>
<keyword evidence="6" id="KW-0811">Translocation</keyword>